<evidence type="ECO:0000256" key="3">
    <source>
        <dbReference type="ARBA" id="ARBA00022840"/>
    </source>
</evidence>
<dbReference type="PROSITE" id="PS50045">
    <property type="entry name" value="SIGMA54_INTERACT_4"/>
    <property type="match status" value="1"/>
</dbReference>
<dbReference type="PANTHER" id="PTHR32071:SF38">
    <property type="entry name" value="PSP OPERON TRANSCRIPTIONAL ACTIVATOR"/>
    <property type="match status" value="1"/>
</dbReference>
<keyword evidence="4" id="KW-0238">DNA-binding</keyword>
<reference evidence="8" key="1">
    <citation type="submission" date="2021-03" db="EMBL/GenBank/DDBJ databases">
        <title>Genomic Encyclopedia of Type Strains, Phase IV (KMG-IV): sequencing the most valuable type-strain genomes for metagenomic binning, comparative biology and taxonomic classification.</title>
        <authorList>
            <person name="Goeker M."/>
        </authorList>
    </citation>
    <scope>NUCLEOTIDE SEQUENCE</scope>
    <source>
        <strain evidence="8">DSM 101588</strain>
    </source>
</reference>
<sequence length="915" mass="104146">MKNKEKIFIELKELSNNLDITKKKGLTAEEIAARLNIKRNVVSHFLNELHKEGKVVKINTRPVYFIDKEFYEKQSNLLSKQKLNAEPIVKVPNEDPFIRLIGYNGSLKTQVKLCKSAASYPPNGLPILLIGHTGVGKSFIAQLIYEYAKSINFIDRNAPYIIFNCAEYADNPELLSANLFGYIKGAFTGADKDKSGLLEEADGGYLFLDEVHRLPPEGQEKLFLFLDKGLFRRLGETGNWRTSKVRFIFATTEDPERTLIKTFLRRIPLVVNIPPLSDRPLHEKLQLIYNFYKIEAKNLGMDILISKQVLNTLLRANISGNIGKMINVIKYSCAQAYSQMLKDKISILRIHLYDLPRDIQYDADDILKGNSQFNGMFISQNKIDKYFADDIENDKIISEITEKILDLFVKFKNENLNIEKIKNESLMYLNQLSDTIVFSDDENRVDSLLFNAIKSVIDNVLNIIENNYGIKYYGNTAIVLTHFTNKLLEDISEKYASKVESTVDALKNTFPKEFIIANKMVELIEVNLDAKLDRIAVVYFTLYIKSMNKNDNVSMINSIIIAHGYSTASSIASVANRLLGYFIFESFDMPIDMSTQDIMLKVESYLKNIDTSKGIIILVDMGSLEDIYKSLINVVDGDIGIINNITTQLALDVGSRIIQGQSLEQIVVESVKKNNSTYKYIKSNKNKKSGIITTCMTGIGTAVKIKDLLNECLANDGIEIIAYDYDRLKGNGFKDEIFKNYNIKLIIGTADPGIKEVPYMSLEDLITGRGDIVFNKVLKDLTDIKKIERVNQLIVKLFSLQNVLNYLTILNPDKIIDQVEKAISDLEISLGFKFSNDLKIGLYIHISCLIERLIMKDPIMSYSNLNEFEKHHRQFINLIRSSFSVIEDIYKVQIPTSEIGFIYDIIHQKINDLAI</sequence>
<dbReference type="SUPFAM" id="SSF63520">
    <property type="entry name" value="PTS-regulatory domain, PRD"/>
    <property type="match status" value="1"/>
</dbReference>
<dbReference type="InterPro" id="IPR011608">
    <property type="entry name" value="PRD"/>
</dbReference>
<dbReference type="InterPro" id="IPR027417">
    <property type="entry name" value="P-loop_NTPase"/>
</dbReference>
<dbReference type="SUPFAM" id="SSF52540">
    <property type="entry name" value="P-loop containing nucleoside triphosphate hydrolases"/>
    <property type="match status" value="1"/>
</dbReference>
<protein>
    <submittedName>
        <fullName evidence="8">Sigma-54 dependent transcriptional regulator of gfr operon</fullName>
    </submittedName>
</protein>
<dbReference type="InterPro" id="IPR036634">
    <property type="entry name" value="PRD_sf"/>
</dbReference>
<dbReference type="PROSITE" id="PS51372">
    <property type="entry name" value="PRD_2"/>
    <property type="match status" value="2"/>
</dbReference>
<dbReference type="Gene3D" id="1.10.10.10">
    <property type="entry name" value="Winged helix-like DNA-binding domain superfamily/Winged helix DNA-binding domain"/>
    <property type="match status" value="1"/>
</dbReference>
<organism evidence="8 9">
    <name type="scientific">Thermoanaerobacterium butyriciformans</name>
    <dbReference type="NCBI Taxonomy" id="1702242"/>
    <lineage>
        <taxon>Bacteria</taxon>
        <taxon>Bacillati</taxon>
        <taxon>Bacillota</taxon>
        <taxon>Clostridia</taxon>
        <taxon>Thermoanaerobacterales</taxon>
        <taxon>Thermoanaerobacteraceae</taxon>
        <taxon>Thermoanaerobacterium</taxon>
    </lineage>
</organism>
<dbReference type="RefSeq" id="WP_209454668.1">
    <property type="nucleotide sequence ID" value="NZ_JAGGLT010000032.1"/>
</dbReference>
<proteinExistence type="predicted"/>
<evidence type="ECO:0000256" key="4">
    <source>
        <dbReference type="ARBA" id="ARBA00023125"/>
    </source>
</evidence>
<dbReference type="Pfam" id="PF00158">
    <property type="entry name" value="Sigma54_activat"/>
    <property type="match status" value="1"/>
</dbReference>
<keyword evidence="1" id="KW-0808">Transferase</keyword>
<dbReference type="SUPFAM" id="SSF46785">
    <property type="entry name" value="Winged helix' DNA-binding domain"/>
    <property type="match status" value="1"/>
</dbReference>
<evidence type="ECO:0000259" key="5">
    <source>
        <dbReference type="PROSITE" id="PS50045"/>
    </source>
</evidence>
<dbReference type="Pfam" id="PF00874">
    <property type="entry name" value="PRD"/>
    <property type="match status" value="2"/>
</dbReference>
<feature type="domain" description="PRD" evidence="7">
    <location>
        <begin position="448"/>
        <end position="554"/>
    </location>
</feature>
<evidence type="ECO:0000256" key="1">
    <source>
        <dbReference type="ARBA" id="ARBA00022679"/>
    </source>
</evidence>
<keyword evidence="9" id="KW-1185">Reference proteome</keyword>
<dbReference type="InterPro" id="IPR002078">
    <property type="entry name" value="Sigma_54_int"/>
</dbReference>
<evidence type="ECO:0000259" key="7">
    <source>
        <dbReference type="PROSITE" id="PS51372"/>
    </source>
</evidence>
<dbReference type="InterPro" id="IPR003593">
    <property type="entry name" value="AAA+_ATPase"/>
</dbReference>
<dbReference type="PANTHER" id="PTHR32071">
    <property type="entry name" value="TRANSCRIPTIONAL REGULATORY PROTEIN"/>
    <property type="match status" value="1"/>
</dbReference>
<dbReference type="CDD" id="cd00009">
    <property type="entry name" value="AAA"/>
    <property type="match status" value="1"/>
</dbReference>
<dbReference type="InterPro" id="IPR036662">
    <property type="entry name" value="PTS_EIIA_man-typ_sf"/>
</dbReference>
<dbReference type="Proteomes" id="UP001166402">
    <property type="component" value="Unassembled WGS sequence"/>
</dbReference>
<feature type="domain" description="Sigma-54 factor interaction" evidence="5">
    <location>
        <begin position="100"/>
        <end position="334"/>
    </location>
</feature>
<keyword evidence="2" id="KW-0547">Nucleotide-binding</keyword>
<dbReference type="EMBL" id="JAGGLT010000032">
    <property type="protein sequence ID" value="MBP2072992.1"/>
    <property type="molecule type" value="Genomic_DNA"/>
</dbReference>
<dbReference type="Gene3D" id="1.10.1790.10">
    <property type="entry name" value="PRD domain"/>
    <property type="match status" value="2"/>
</dbReference>
<evidence type="ECO:0000259" key="6">
    <source>
        <dbReference type="PROSITE" id="PS51096"/>
    </source>
</evidence>
<comment type="caution">
    <text evidence="8">The sequence shown here is derived from an EMBL/GenBank/DDBJ whole genome shotgun (WGS) entry which is preliminary data.</text>
</comment>
<dbReference type="InterPro" id="IPR004701">
    <property type="entry name" value="PTS_EIIA_man-typ"/>
</dbReference>
<accession>A0ABS4NH57</accession>
<dbReference type="Pfam" id="PF03610">
    <property type="entry name" value="EIIA-man"/>
    <property type="match status" value="1"/>
</dbReference>
<dbReference type="InterPro" id="IPR036390">
    <property type="entry name" value="WH_DNA-bd_sf"/>
</dbReference>
<evidence type="ECO:0000313" key="8">
    <source>
        <dbReference type="EMBL" id="MBP2072992.1"/>
    </source>
</evidence>
<dbReference type="InterPro" id="IPR036388">
    <property type="entry name" value="WH-like_DNA-bd_sf"/>
</dbReference>
<evidence type="ECO:0000313" key="9">
    <source>
        <dbReference type="Proteomes" id="UP001166402"/>
    </source>
</evidence>
<name>A0ABS4NH57_9THEO</name>
<dbReference type="PROSITE" id="PS51096">
    <property type="entry name" value="PTS_EIIA_TYPE_4"/>
    <property type="match status" value="1"/>
</dbReference>
<dbReference type="Gene3D" id="3.40.50.300">
    <property type="entry name" value="P-loop containing nucleotide triphosphate hydrolases"/>
    <property type="match status" value="1"/>
</dbReference>
<feature type="domain" description="PTS EIIA type-4" evidence="6">
    <location>
        <begin position="555"/>
        <end position="691"/>
    </location>
</feature>
<gene>
    <name evidence="8" type="ORF">J2Z80_002538</name>
</gene>
<feature type="domain" description="PRD" evidence="7">
    <location>
        <begin position="810"/>
        <end position="915"/>
    </location>
</feature>
<dbReference type="SMART" id="SM00382">
    <property type="entry name" value="AAA"/>
    <property type="match status" value="1"/>
</dbReference>
<evidence type="ECO:0000256" key="2">
    <source>
        <dbReference type="ARBA" id="ARBA00022741"/>
    </source>
</evidence>
<dbReference type="Gene3D" id="3.40.50.510">
    <property type="entry name" value="Phosphotransferase system, mannose-type IIA component"/>
    <property type="match status" value="1"/>
</dbReference>
<dbReference type="SUPFAM" id="SSF53062">
    <property type="entry name" value="PTS system fructose IIA component-like"/>
    <property type="match status" value="1"/>
</dbReference>
<keyword evidence="3" id="KW-0067">ATP-binding</keyword>